<evidence type="ECO:0000256" key="1">
    <source>
        <dbReference type="SAM" id="MobiDB-lite"/>
    </source>
</evidence>
<feature type="compositionally biased region" description="Low complexity" evidence="1">
    <location>
        <begin position="21"/>
        <end position="31"/>
    </location>
</feature>
<feature type="region of interest" description="Disordered" evidence="1">
    <location>
        <begin position="16"/>
        <end position="57"/>
    </location>
</feature>
<comment type="caution">
    <text evidence="2">The sequence shown here is derived from an EMBL/GenBank/DDBJ whole genome shotgun (WGS) entry which is preliminary data.</text>
</comment>
<reference evidence="2 3" key="1">
    <citation type="journal article" date="2019" name="Int. J. Syst. Evol. Microbiol.">
        <title>The Global Catalogue of Microorganisms (GCM) 10K type strain sequencing project: providing services to taxonomists for standard genome sequencing and annotation.</title>
        <authorList>
            <consortium name="The Broad Institute Genomics Platform"/>
            <consortium name="The Broad Institute Genome Sequencing Center for Infectious Disease"/>
            <person name="Wu L."/>
            <person name="Ma J."/>
        </authorList>
    </citation>
    <scope>NUCLEOTIDE SEQUENCE [LARGE SCALE GENOMIC DNA]</scope>
    <source>
        <strain evidence="2 3">JCM 15421</strain>
    </source>
</reference>
<organism evidence="2 3">
    <name type="scientific">Dokdonella soli</name>
    <dbReference type="NCBI Taxonomy" id="529810"/>
    <lineage>
        <taxon>Bacteria</taxon>
        <taxon>Pseudomonadati</taxon>
        <taxon>Pseudomonadota</taxon>
        <taxon>Gammaproteobacteria</taxon>
        <taxon>Lysobacterales</taxon>
        <taxon>Rhodanobacteraceae</taxon>
        <taxon>Dokdonella</taxon>
    </lineage>
</organism>
<sequence length="57" mass="6338">MDEFEALRMERTGMRWRDFAEPPQAGAAPAGTTRGSEQEIERHPGSLQVQGDSYNAT</sequence>
<accession>A0ABN1IHI3</accession>
<feature type="compositionally biased region" description="Polar residues" evidence="1">
    <location>
        <begin position="47"/>
        <end position="57"/>
    </location>
</feature>
<gene>
    <name evidence="2" type="ORF">GCM10009105_17320</name>
</gene>
<dbReference type="RefSeq" id="WP_343789615.1">
    <property type="nucleotide sequence ID" value="NZ_BAAAEU010000007.1"/>
</dbReference>
<evidence type="ECO:0000313" key="2">
    <source>
        <dbReference type="EMBL" id="GAA0713687.1"/>
    </source>
</evidence>
<name>A0ABN1IHI3_9GAMM</name>
<keyword evidence="3" id="KW-1185">Reference proteome</keyword>
<dbReference type="EMBL" id="BAAAEU010000007">
    <property type="protein sequence ID" value="GAA0713687.1"/>
    <property type="molecule type" value="Genomic_DNA"/>
</dbReference>
<evidence type="ECO:0000313" key="3">
    <source>
        <dbReference type="Proteomes" id="UP001501523"/>
    </source>
</evidence>
<dbReference type="Proteomes" id="UP001501523">
    <property type="component" value="Unassembled WGS sequence"/>
</dbReference>
<proteinExistence type="predicted"/>
<protein>
    <submittedName>
        <fullName evidence="2">Uncharacterized protein</fullName>
    </submittedName>
</protein>